<dbReference type="GO" id="GO:0006508">
    <property type="term" value="P:proteolysis"/>
    <property type="evidence" value="ECO:0007669"/>
    <property type="project" value="InterPro"/>
</dbReference>
<proteinExistence type="predicted"/>
<dbReference type="GO" id="GO:0008233">
    <property type="term" value="F:peptidase activity"/>
    <property type="evidence" value="ECO:0007669"/>
    <property type="project" value="InterPro"/>
</dbReference>
<accession>A0A9D1V3L3</accession>
<dbReference type="InterPro" id="IPR003709">
    <property type="entry name" value="VanY-like_core_dom"/>
</dbReference>
<reference evidence="3" key="1">
    <citation type="journal article" date="2021" name="PeerJ">
        <title>Extensive microbial diversity within the chicken gut microbiome revealed by metagenomics and culture.</title>
        <authorList>
            <person name="Gilroy R."/>
            <person name="Ravi A."/>
            <person name="Getino M."/>
            <person name="Pursley I."/>
            <person name="Horton D.L."/>
            <person name="Alikhan N.F."/>
            <person name="Baker D."/>
            <person name="Gharbi K."/>
            <person name="Hall N."/>
            <person name="Watson M."/>
            <person name="Adriaenssens E.M."/>
            <person name="Foster-Nyarko E."/>
            <person name="Jarju S."/>
            <person name="Secka A."/>
            <person name="Antonio M."/>
            <person name="Oren A."/>
            <person name="Chaudhuri R.R."/>
            <person name="La Ragione R."/>
            <person name="Hildebrand F."/>
            <person name="Pallen M.J."/>
        </authorList>
    </citation>
    <scope>NUCLEOTIDE SEQUENCE</scope>
    <source>
        <strain evidence="3">2239</strain>
    </source>
</reference>
<feature type="region of interest" description="Disordered" evidence="1">
    <location>
        <begin position="1"/>
        <end position="34"/>
    </location>
</feature>
<dbReference type="PANTHER" id="PTHR34385">
    <property type="entry name" value="D-ALANYL-D-ALANINE CARBOXYPEPTIDASE"/>
    <property type="match status" value="1"/>
</dbReference>
<comment type="caution">
    <text evidence="3">The sequence shown here is derived from an EMBL/GenBank/DDBJ whole genome shotgun (WGS) entry which is preliminary data.</text>
</comment>
<protein>
    <submittedName>
        <fullName evidence="3">M15 family metallopeptidase</fullName>
    </submittedName>
</protein>
<dbReference type="PANTHER" id="PTHR34385:SF1">
    <property type="entry name" value="PEPTIDOGLYCAN L-ALANYL-D-GLUTAMATE ENDOPEPTIDASE CWLK"/>
    <property type="match status" value="1"/>
</dbReference>
<dbReference type="InterPro" id="IPR009045">
    <property type="entry name" value="Zn_M74/Hedgehog-like"/>
</dbReference>
<organism evidence="3 4">
    <name type="scientific">Candidatus Allofournierella pullicola</name>
    <dbReference type="NCBI Taxonomy" id="2838596"/>
    <lineage>
        <taxon>Bacteria</taxon>
        <taxon>Bacillati</taxon>
        <taxon>Bacillota</taxon>
        <taxon>Clostridia</taxon>
        <taxon>Eubacteriales</taxon>
        <taxon>Oscillospiraceae</taxon>
        <taxon>Allofournierella</taxon>
    </lineage>
</organism>
<reference evidence="3" key="2">
    <citation type="submission" date="2021-04" db="EMBL/GenBank/DDBJ databases">
        <authorList>
            <person name="Gilroy R."/>
        </authorList>
    </citation>
    <scope>NUCLEOTIDE SEQUENCE</scope>
    <source>
        <strain evidence="3">2239</strain>
    </source>
</reference>
<dbReference type="InterPro" id="IPR052179">
    <property type="entry name" value="DD-CPase-like"/>
</dbReference>
<evidence type="ECO:0000259" key="2">
    <source>
        <dbReference type="Pfam" id="PF02557"/>
    </source>
</evidence>
<feature type="compositionally biased region" description="Basic residues" evidence="1">
    <location>
        <begin position="1"/>
        <end position="17"/>
    </location>
</feature>
<evidence type="ECO:0000256" key="1">
    <source>
        <dbReference type="SAM" id="MobiDB-lite"/>
    </source>
</evidence>
<gene>
    <name evidence="3" type="ORF">H9865_05325</name>
</gene>
<name>A0A9D1V3L3_9FIRM</name>
<dbReference type="AlphaFoldDB" id="A0A9D1V3L3"/>
<dbReference type="Pfam" id="PF02557">
    <property type="entry name" value="VanY"/>
    <property type="match status" value="1"/>
</dbReference>
<evidence type="ECO:0000313" key="4">
    <source>
        <dbReference type="Proteomes" id="UP000824193"/>
    </source>
</evidence>
<dbReference type="SUPFAM" id="SSF55166">
    <property type="entry name" value="Hedgehog/DD-peptidase"/>
    <property type="match status" value="1"/>
</dbReference>
<dbReference type="CDD" id="cd14852">
    <property type="entry name" value="LD-carboxypeptidase"/>
    <property type="match status" value="1"/>
</dbReference>
<dbReference type="Gene3D" id="3.30.1380.10">
    <property type="match status" value="1"/>
</dbReference>
<dbReference type="InterPro" id="IPR058193">
    <property type="entry name" value="VanY/YodJ_core_dom"/>
</dbReference>
<dbReference type="Proteomes" id="UP000824193">
    <property type="component" value="Unassembled WGS sequence"/>
</dbReference>
<sequence>MEQRRKIRRPPTGRRLRTGAARRPGDGWEAPPPRQRLFDRRRARRRRRGRRLLALVVFLLALAGVWRLSAWAAEGVQALLEPPPVSRPVSSAPSSVPNSAPAAESWELTLVNAKHPLPGDWQVQPVEVKGGQRVDERILPALQQLFDAARAEGLYPVVASGYRTSEEQRQIMEDKVAAYQREGYPELLARQAAAQWVAQPGTSEHELGLAVDINPDETMGTGQELYDWLLAHAWEYGFIKRYPADKVDITGISNEPWHYRYVGQEAARAITEQGLCLEEYPGQA</sequence>
<dbReference type="EMBL" id="DXFW01000013">
    <property type="protein sequence ID" value="HIX05511.1"/>
    <property type="molecule type" value="Genomic_DNA"/>
</dbReference>
<feature type="domain" description="D-alanyl-D-alanine carboxypeptidase-like core" evidence="2">
    <location>
        <begin position="133"/>
        <end position="263"/>
    </location>
</feature>
<evidence type="ECO:0000313" key="3">
    <source>
        <dbReference type="EMBL" id="HIX05511.1"/>
    </source>
</evidence>